<dbReference type="AlphaFoldDB" id="A0A6L2KTA5"/>
<organism evidence="2">
    <name type="scientific">Tanacetum cinerariifolium</name>
    <name type="common">Dalmatian daisy</name>
    <name type="synonym">Chrysanthemum cinerariifolium</name>
    <dbReference type="NCBI Taxonomy" id="118510"/>
    <lineage>
        <taxon>Eukaryota</taxon>
        <taxon>Viridiplantae</taxon>
        <taxon>Streptophyta</taxon>
        <taxon>Embryophyta</taxon>
        <taxon>Tracheophyta</taxon>
        <taxon>Spermatophyta</taxon>
        <taxon>Magnoliopsida</taxon>
        <taxon>eudicotyledons</taxon>
        <taxon>Gunneridae</taxon>
        <taxon>Pentapetalae</taxon>
        <taxon>asterids</taxon>
        <taxon>campanulids</taxon>
        <taxon>Asterales</taxon>
        <taxon>Asteraceae</taxon>
        <taxon>Asteroideae</taxon>
        <taxon>Anthemideae</taxon>
        <taxon>Anthemidinae</taxon>
        <taxon>Tanacetum</taxon>
    </lineage>
</organism>
<evidence type="ECO:0000256" key="1">
    <source>
        <dbReference type="SAM" id="MobiDB-lite"/>
    </source>
</evidence>
<feature type="compositionally biased region" description="Basic and acidic residues" evidence="1">
    <location>
        <begin position="46"/>
        <end position="61"/>
    </location>
</feature>
<comment type="caution">
    <text evidence="2">The sequence shown here is derived from an EMBL/GenBank/DDBJ whole genome shotgun (WGS) entry which is preliminary data.</text>
</comment>
<feature type="region of interest" description="Disordered" evidence="1">
    <location>
        <begin position="97"/>
        <end position="139"/>
    </location>
</feature>
<feature type="region of interest" description="Disordered" evidence="1">
    <location>
        <begin position="44"/>
        <end position="82"/>
    </location>
</feature>
<sequence>MDIFAFIHTSDPTKVRVLERERNENEPRLLDTTIGRTVPLLPVAPDRTESELKASVERQFDEGGSGNQTKQGDSARGGPDANIQPVVEAVNTVVENAAHVQSRRQGKRKSIVVDAGRVSHPPKNLRDDHGTSSGASIGGKSRSALQRLLARAVLSAEVGVAVIPTLPFVTASVSTTPEREDEDHTDFMSEPNLRTIEAPRRFVISSDSYRHFGTNVAEAEVDSLTRSFIPIMTTVTTTTSNVSPTLVTKEKFVEPFSFGAGFSFAGGNDPITGVFSDLTGSDYLVGVIRTTINPDTDLQKFFTSVRGMEHDHLFTEFNVGAARQMSLNIESLKARLLMREAEAAKAIRLRAEASNFKSVEKSLWDETNALREHNVILEKDDVMVTELETSAMSKERELTDLNALVTSVKSQNDSLADRLEKFQDDRMKIVEYKFEKLYNDFVEMSLHLEEKFCHHLLTNISGHRWLLTHGMKLAIANCMNSPEYLSALRASIGKAIENNMQDGLSARITHGKEGRVLSDVATYNPFAKVDYISAIQQLQNVNFSLLARLKSSKDASVETVMDILHQVVIGATALSLAVDVSSAHVRKISFDSTIAPISVDDYEVMGADDQAVADENAASFPSVDDRSRLISKSSSFFTKSTSAVLNVGMPISAGMTAFVPYVNENRVSPLLDFIMVRPLVCRCLTEAKCWRESKSTDNDVARKIFELIAGNGCYWFCFNPLCEVVNGYYQEFDFPSSSTNTCLLKCTKLVDAILLSASAFLFSLLGNCLIENALKPLDDPLVNRIHGSGSSSSISIRVFGESSFGRSTMKSANIFPLTDTLGWSVITMIGCA</sequence>
<proteinExistence type="predicted"/>
<gene>
    <name evidence="2" type="ORF">Tci_023243</name>
</gene>
<reference evidence="2" key="1">
    <citation type="journal article" date="2019" name="Sci. Rep.">
        <title>Draft genome of Tanacetum cinerariifolium, the natural source of mosquito coil.</title>
        <authorList>
            <person name="Yamashiro T."/>
            <person name="Shiraishi A."/>
            <person name="Satake H."/>
            <person name="Nakayama K."/>
        </authorList>
    </citation>
    <scope>NUCLEOTIDE SEQUENCE</scope>
</reference>
<name>A0A6L2KTA5_TANCI</name>
<evidence type="ECO:0000313" key="2">
    <source>
        <dbReference type="EMBL" id="GEU51265.1"/>
    </source>
</evidence>
<accession>A0A6L2KTA5</accession>
<protein>
    <submittedName>
        <fullName evidence="2">Uncharacterized protein</fullName>
    </submittedName>
</protein>
<feature type="compositionally biased region" description="Basic residues" evidence="1">
    <location>
        <begin position="101"/>
        <end position="110"/>
    </location>
</feature>
<dbReference type="EMBL" id="BKCJ010002841">
    <property type="protein sequence ID" value="GEU51265.1"/>
    <property type="molecule type" value="Genomic_DNA"/>
</dbReference>